<evidence type="ECO:0000259" key="1">
    <source>
        <dbReference type="Pfam" id="PF03559"/>
    </source>
</evidence>
<dbReference type="InterPro" id="IPR038153">
    <property type="entry name" value="EvaA-like_sf"/>
</dbReference>
<evidence type="ECO:0000313" key="2">
    <source>
        <dbReference type="EMBL" id="TYB45414.1"/>
    </source>
</evidence>
<dbReference type="Proteomes" id="UP000323380">
    <property type="component" value="Unassembled WGS sequence"/>
</dbReference>
<organism evidence="2 3">
    <name type="scientific">Actinomadura chibensis</name>
    <dbReference type="NCBI Taxonomy" id="392828"/>
    <lineage>
        <taxon>Bacteria</taxon>
        <taxon>Bacillati</taxon>
        <taxon>Actinomycetota</taxon>
        <taxon>Actinomycetes</taxon>
        <taxon>Streptosporangiales</taxon>
        <taxon>Thermomonosporaceae</taxon>
        <taxon>Actinomadura</taxon>
    </lineage>
</organism>
<dbReference type="InterPro" id="IPR005212">
    <property type="entry name" value="EvaA-like"/>
</dbReference>
<protein>
    <submittedName>
        <fullName evidence="2">NDP-hexose 2,3-dehydratase</fullName>
    </submittedName>
</protein>
<comment type="caution">
    <text evidence="2">The sequence shown here is derived from an EMBL/GenBank/DDBJ whole genome shotgun (WGS) entry which is preliminary data.</text>
</comment>
<dbReference type="EMBL" id="VSFG01000003">
    <property type="protein sequence ID" value="TYB45414.1"/>
    <property type="molecule type" value="Genomic_DNA"/>
</dbReference>
<feature type="domain" description="dTDP-4-dehydro-6-deoxy-alpha-D-glucopyranose 2,3-dehydratase" evidence="1">
    <location>
        <begin position="16"/>
        <end position="215"/>
    </location>
</feature>
<evidence type="ECO:0000313" key="3">
    <source>
        <dbReference type="Proteomes" id="UP000323380"/>
    </source>
</evidence>
<sequence length="448" mass="49120">MPGAQAAPTDANRSAGVREWLADRARAIRCSVTRVPFAELDAWGFDPGTGNLVHDSGRFFAVAGVRVDDDGGRRAAQPILNQPEIGILGLLTRESGGVRRYLVQAKMEPGNINTLQLAPTVQATRSNYTRVHGGRKTRYLEHFRGAGRGRPVVDVLQSEQGSWFLRKRNRNIVVEAAGDIPEHPDFRWMTRAEINELLTLDNVVGMDIRTVLSCLPGDAAEIVPRDEFTAALRRSHDRAAAPSGRAELLSWFTEARSACDWRVEAVPLKDVPGWTTGPDEVAADGGGPFRIIGARVVAGSREVTAWSQPLLEPLGVGMSAFLARPIGGVLHLLARARPQAGLPDLVEIGPTVQLPADGEPGRTAPFAAEARTEDPARVRFDTVLSEEGGRFYHARSRYRVIDVGADFPLDVPPDFRWVTVRQLMDLVEHKHYLNIEARTLLACVHSLR</sequence>
<dbReference type="Pfam" id="PF03559">
    <property type="entry name" value="Hexose_dehydrat"/>
    <property type="match status" value="2"/>
</dbReference>
<keyword evidence="3" id="KW-1185">Reference proteome</keyword>
<gene>
    <name evidence="2" type="ORF">FXF69_18420</name>
</gene>
<name>A0A5D0NMR5_9ACTN</name>
<dbReference type="AlphaFoldDB" id="A0A5D0NMR5"/>
<dbReference type="RefSeq" id="WP_067898186.1">
    <property type="nucleotide sequence ID" value="NZ_VSFG01000003.1"/>
</dbReference>
<proteinExistence type="predicted"/>
<dbReference type="Gene3D" id="3.90.79.40">
    <property type="entry name" value="EvaA sugar 2,3-dehydratase subunit"/>
    <property type="match status" value="2"/>
</dbReference>
<dbReference type="STRING" id="1220554.GCA_001552135_05757"/>
<feature type="domain" description="dTDP-4-dehydro-6-deoxy-alpha-D-glucopyranose 2,3-dehydratase" evidence="1">
    <location>
        <begin position="246"/>
        <end position="444"/>
    </location>
</feature>
<accession>A0A5D0NMR5</accession>
<dbReference type="GO" id="GO:0016829">
    <property type="term" value="F:lyase activity"/>
    <property type="evidence" value="ECO:0007669"/>
    <property type="project" value="InterPro"/>
</dbReference>
<reference evidence="2 3" key="1">
    <citation type="submission" date="2019-08" db="EMBL/GenBank/DDBJ databases">
        <title>Actinomadura sp. nov. CYP1-5 isolated from mountain soil.</title>
        <authorList>
            <person name="Songsumanus A."/>
            <person name="Kuncharoen N."/>
            <person name="Kudo T."/>
            <person name="Yuki M."/>
            <person name="Igarashi Y."/>
            <person name="Tanasupawat S."/>
        </authorList>
    </citation>
    <scope>NUCLEOTIDE SEQUENCE [LARGE SCALE GENOMIC DNA]</scope>
    <source>
        <strain evidence="2 3">JCM 14158</strain>
    </source>
</reference>